<feature type="transmembrane region" description="Helical" evidence="9">
    <location>
        <begin position="266"/>
        <end position="285"/>
    </location>
</feature>
<dbReference type="InterPro" id="IPR043428">
    <property type="entry name" value="LivM-like"/>
</dbReference>
<name>A0A238JR78_9RHOB</name>
<evidence type="ECO:0000256" key="6">
    <source>
        <dbReference type="ARBA" id="ARBA00022989"/>
    </source>
</evidence>
<evidence type="ECO:0000256" key="9">
    <source>
        <dbReference type="SAM" id="Phobius"/>
    </source>
</evidence>
<dbReference type="RefSeq" id="WP_094019286.1">
    <property type="nucleotide sequence ID" value="NZ_FXYF01000001.1"/>
</dbReference>
<keyword evidence="5" id="KW-0029">Amino-acid transport</keyword>
<feature type="transmembrane region" description="Helical" evidence="9">
    <location>
        <begin position="414"/>
        <end position="431"/>
    </location>
</feature>
<keyword evidence="3" id="KW-1003">Cell membrane</keyword>
<dbReference type="Pfam" id="PF02653">
    <property type="entry name" value="BPD_transp_2"/>
    <property type="match status" value="2"/>
</dbReference>
<keyword evidence="11" id="KW-1185">Reference proteome</keyword>
<feature type="transmembrane region" description="Helical" evidence="9">
    <location>
        <begin position="243"/>
        <end position="260"/>
    </location>
</feature>
<dbReference type="CDD" id="cd06581">
    <property type="entry name" value="TM_PBP1_LivM_like"/>
    <property type="match status" value="1"/>
</dbReference>
<feature type="transmembrane region" description="Helical" evidence="9">
    <location>
        <begin position="508"/>
        <end position="527"/>
    </location>
</feature>
<evidence type="ECO:0000313" key="10">
    <source>
        <dbReference type="EMBL" id="SMX33188.1"/>
    </source>
</evidence>
<evidence type="ECO:0000256" key="7">
    <source>
        <dbReference type="ARBA" id="ARBA00023136"/>
    </source>
</evidence>
<feature type="transmembrane region" description="Helical" evidence="9">
    <location>
        <begin position="547"/>
        <end position="567"/>
    </location>
</feature>
<proteinExistence type="inferred from homology"/>
<dbReference type="InterPro" id="IPR052157">
    <property type="entry name" value="BCAA_transport_permease"/>
</dbReference>
<dbReference type="GO" id="GO:0005886">
    <property type="term" value="C:plasma membrane"/>
    <property type="evidence" value="ECO:0007669"/>
    <property type="project" value="UniProtKB-SubCell"/>
</dbReference>
<feature type="transmembrane region" description="Helical" evidence="9">
    <location>
        <begin position="311"/>
        <end position="328"/>
    </location>
</feature>
<feature type="transmembrane region" description="Helical" evidence="9">
    <location>
        <begin position="190"/>
        <end position="212"/>
    </location>
</feature>
<comment type="subcellular location">
    <subcellularLocation>
        <location evidence="1">Cell membrane</location>
        <topology evidence="1">Multi-pass membrane protein</topology>
    </subcellularLocation>
</comment>
<protein>
    <submittedName>
        <fullName evidence="10">High-affinity branched-chain amino acid transport system permease protein LivH</fullName>
    </submittedName>
</protein>
<dbReference type="PANTHER" id="PTHR11795">
    <property type="entry name" value="BRANCHED-CHAIN AMINO ACID TRANSPORT SYSTEM PERMEASE PROTEIN LIVH"/>
    <property type="match status" value="1"/>
</dbReference>
<reference evidence="10 11" key="1">
    <citation type="submission" date="2017-05" db="EMBL/GenBank/DDBJ databases">
        <authorList>
            <person name="Song R."/>
            <person name="Chenine A.L."/>
            <person name="Ruprecht R.M."/>
        </authorList>
    </citation>
    <scope>NUCLEOTIDE SEQUENCE [LARGE SCALE GENOMIC DNA]</scope>
    <source>
        <strain evidence="10 11">CECT 8898</strain>
    </source>
</reference>
<dbReference type="Proteomes" id="UP000207598">
    <property type="component" value="Unassembled WGS sequence"/>
</dbReference>
<dbReference type="GO" id="GO:0006865">
    <property type="term" value="P:amino acid transport"/>
    <property type="evidence" value="ECO:0007669"/>
    <property type="project" value="UniProtKB-KW"/>
</dbReference>
<feature type="transmembrane region" description="Helical" evidence="9">
    <location>
        <begin position="334"/>
        <end position="354"/>
    </location>
</feature>
<keyword evidence="7 9" id="KW-0472">Membrane</keyword>
<dbReference type="CDD" id="cd06582">
    <property type="entry name" value="TM_PBP1_LivH_like"/>
    <property type="match status" value="1"/>
</dbReference>
<feature type="transmembrane region" description="Helical" evidence="9">
    <location>
        <begin position="63"/>
        <end position="86"/>
    </location>
</feature>
<organism evidence="10 11">
    <name type="scientific">Maliponia aquimaris</name>
    <dbReference type="NCBI Taxonomy" id="1673631"/>
    <lineage>
        <taxon>Bacteria</taxon>
        <taxon>Pseudomonadati</taxon>
        <taxon>Pseudomonadota</taxon>
        <taxon>Alphaproteobacteria</taxon>
        <taxon>Rhodobacterales</taxon>
        <taxon>Paracoccaceae</taxon>
        <taxon>Maliponia</taxon>
    </lineage>
</organism>
<gene>
    <name evidence="10" type="primary">livH_1</name>
    <name evidence="10" type="ORF">MAA8898_00414</name>
</gene>
<evidence type="ECO:0000256" key="3">
    <source>
        <dbReference type="ARBA" id="ARBA00022475"/>
    </source>
</evidence>
<sequence>MGFFIAQLLTGLANAGALFMVASGLSLIFGVTRIVNFAHGSFYMLGAYVGYSLMQVLPGSVGFWGSIVLAGVIVGLIGVIVEICVLRPVYRAPELFQLVATFGVILVIQDLTLMTWGAEDVLGPRAPGLTGVVRILGEPVPKYDLALLVITPFVALGLWYLITRTRVGVLVRAATQDREMVGALGVNQSWLFTGVFFLGCALAGLGGALQLPKGGADLLMDFNILTAVFVVVVIGGMGSLPGAYLAAVLISVLGVFGVTYMPQSTLVLMFVIMVLVLMIRPYGLFGRPEVAGEHGQVGEPERPIKPAGPRGRMIVAAGLALLALLPLYGSNFALVLATDILIFCLFAASLHFILGLGGLVSFGHAAFFGGGAYVAALLVTYAETPMELAMLLAPLGAGFAAIIIGWVCLRLTGVYFAMLTLAFSQLLWSLVFQWGEVTRGDDGLVNIWPSAWASGTMVYFYLTLLICTGGILFLRHAAHSPFGYALRAARDSARQAEATGIDTRRVQWVAFALAGAMAGVAGGLFVFSKGSVFPNELEIARSFDALIVVFLGGVKTLAGGVVGGAALEGAKDILTRFEYWRLALGVLIIAVVIVAPDGLVGTARKLSERWGLLRGAEDGK</sequence>
<feature type="transmembrane region" description="Helical" evidence="9">
    <location>
        <begin position="98"/>
        <end position="118"/>
    </location>
</feature>
<feature type="transmembrane region" description="Helical" evidence="9">
    <location>
        <begin position="451"/>
        <end position="474"/>
    </location>
</feature>
<comment type="similarity">
    <text evidence="8">Belongs to the binding-protein-dependent transport system permease family. LivHM subfamily.</text>
</comment>
<keyword evidence="4 9" id="KW-0812">Transmembrane</keyword>
<dbReference type="GO" id="GO:0015658">
    <property type="term" value="F:branched-chain amino acid transmembrane transporter activity"/>
    <property type="evidence" value="ECO:0007669"/>
    <property type="project" value="InterPro"/>
</dbReference>
<keyword evidence="6 9" id="KW-1133">Transmembrane helix</keyword>
<feature type="transmembrane region" description="Helical" evidence="9">
    <location>
        <begin position="145"/>
        <end position="162"/>
    </location>
</feature>
<dbReference type="OrthoDB" id="9810089at2"/>
<evidence type="ECO:0000256" key="4">
    <source>
        <dbReference type="ARBA" id="ARBA00022692"/>
    </source>
</evidence>
<feature type="transmembrane region" description="Helical" evidence="9">
    <location>
        <begin position="41"/>
        <end position="57"/>
    </location>
</feature>
<evidence type="ECO:0000256" key="5">
    <source>
        <dbReference type="ARBA" id="ARBA00022970"/>
    </source>
</evidence>
<feature type="transmembrane region" description="Helical" evidence="9">
    <location>
        <begin position="6"/>
        <end position="29"/>
    </location>
</feature>
<evidence type="ECO:0000256" key="2">
    <source>
        <dbReference type="ARBA" id="ARBA00022448"/>
    </source>
</evidence>
<keyword evidence="2" id="KW-0813">Transport</keyword>
<feature type="transmembrane region" description="Helical" evidence="9">
    <location>
        <begin position="579"/>
        <end position="600"/>
    </location>
</feature>
<dbReference type="InterPro" id="IPR001851">
    <property type="entry name" value="ABC_transp_permease"/>
</dbReference>
<dbReference type="AlphaFoldDB" id="A0A238JR78"/>
<evidence type="ECO:0000313" key="11">
    <source>
        <dbReference type="Proteomes" id="UP000207598"/>
    </source>
</evidence>
<dbReference type="PANTHER" id="PTHR11795:SF442">
    <property type="entry name" value="ABC TRANSPORTER ATP-BINDING PROTEIN"/>
    <property type="match status" value="1"/>
</dbReference>
<feature type="transmembrane region" description="Helical" evidence="9">
    <location>
        <begin position="388"/>
        <end position="407"/>
    </location>
</feature>
<evidence type="ECO:0000256" key="1">
    <source>
        <dbReference type="ARBA" id="ARBA00004651"/>
    </source>
</evidence>
<dbReference type="EMBL" id="FXYF01000001">
    <property type="protein sequence ID" value="SMX33188.1"/>
    <property type="molecule type" value="Genomic_DNA"/>
</dbReference>
<accession>A0A238JR78</accession>
<evidence type="ECO:0000256" key="8">
    <source>
        <dbReference type="ARBA" id="ARBA00037998"/>
    </source>
</evidence>